<dbReference type="EMBL" id="MDZC01000079">
    <property type="protein sequence ID" value="OGX83843.1"/>
    <property type="molecule type" value="Genomic_DNA"/>
</dbReference>
<dbReference type="OrthoDB" id="9801766at2"/>
<dbReference type="STRING" id="1908236.BEN48_03515"/>
<organism evidence="1 2">
    <name type="scientific">Hymenobacter glacialis</name>
    <dbReference type="NCBI Taxonomy" id="1908236"/>
    <lineage>
        <taxon>Bacteria</taxon>
        <taxon>Pseudomonadati</taxon>
        <taxon>Bacteroidota</taxon>
        <taxon>Cytophagia</taxon>
        <taxon>Cytophagales</taxon>
        <taxon>Hymenobacteraceae</taxon>
        <taxon>Hymenobacter</taxon>
    </lineage>
</organism>
<reference evidence="1 2" key="1">
    <citation type="submission" date="2016-08" db="EMBL/GenBank/DDBJ databases">
        <title>Hymenobacter coccineus sp. nov., Hymenobacter lapidarius sp. nov. and Hymenobacter glacialis sp. nov., isolated from Antarctic soil.</title>
        <authorList>
            <person name="Sedlacek I."/>
            <person name="Kralova S."/>
            <person name="Kyrova K."/>
            <person name="Maslanova I."/>
            <person name="Stankova E."/>
            <person name="Vrbovska V."/>
            <person name="Nemec M."/>
            <person name="Bartak M."/>
            <person name="Svec P."/>
            <person name="Busse H.-J."/>
            <person name="Pantucek R."/>
        </authorList>
    </citation>
    <scope>NUCLEOTIDE SEQUENCE [LARGE SCALE GENOMIC DNA]</scope>
    <source>
        <strain evidence="1 2">CCM 8648</strain>
    </source>
</reference>
<accession>A0A1G1SZ00</accession>
<gene>
    <name evidence="1" type="ORF">BEN48_03515</name>
</gene>
<dbReference type="Proteomes" id="UP000177791">
    <property type="component" value="Unassembled WGS sequence"/>
</dbReference>
<keyword evidence="2" id="KW-1185">Reference proteome</keyword>
<comment type="caution">
    <text evidence="1">The sequence shown here is derived from an EMBL/GenBank/DDBJ whole genome shotgun (WGS) entry which is preliminary data.</text>
</comment>
<dbReference type="RefSeq" id="WP_070735300.1">
    <property type="nucleotide sequence ID" value="NZ_MDZC01000079.1"/>
</dbReference>
<name>A0A1G1SZ00_9BACT</name>
<dbReference type="AlphaFoldDB" id="A0A1G1SZ00"/>
<evidence type="ECO:0000313" key="2">
    <source>
        <dbReference type="Proteomes" id="UP000177791"/>
    </source>
</evidence>
<protein>
    <submittedName>
        <fullName evidence="1">Uncharacterized protein</fullName>
    </submittedName>
</protein>
<evidence type="ECO:0000313" key="1">
    <source>
        <dbReference type="EMBL" id="OGX83843.1"/>
    </source>
</evidence>
<proteinExistence type="predicted"/>
<sequence length="80" mass="8535">MADFAAAAEAEIAAVQARTGLRLSAATTRPDVLHCSAIQWVRSTALSHACSFTRPDKLPVSHLHHSLGNGHRVGLVFSVF</sequence>